<evidence type="ECO:0000313" key="3">
    <source>
        <dbReference type="Proteomes" id="UP000249363"/>
    </source>
</evidence>
<comment type="caution">
    <text evidence="2">The sequence shown here is derived from an EMBL/GenBank/DDBJ whole genome shotgun (WGS) entry which is preliminary data.</text>
</comment>
<feature type="domain" description="SRR1-like" evidence="1">
    <location>
        <begin position="149"/>
        <end position="278"/>
    </location>
</feature>
<keyword evidence="3" id="KW-1185">Reference proteome</keyword>
<dbReference type="PANTHER" id="PTHR42080:SF3">
    <property type="entry name" value="SRR1-LIKE DOMAIN-CONTAINING PROTEIN"/>
    <property type="match status" value="1"/>
</dbReference>
<dbReference type="EMBL" id="MIKG01000002">
    <property type="protein sequence ID" value="RAO65476.1"/>
    <property type="molecule type" value="Genomic_DNA"/>
</dbReference>
<dbReference type="OrthoDB" id="5230585at2759"/>
<dbReference type="PANTHER" id="PTHR42080">
    <property type="entry name" value="SRR1 DOMAIN-CONTAINING PROTEIN"/>
    <property type="match status" value="1"/>
</dbReference>
<dbReference type="AlphaFoldDB" id="A0A364KPJ1"/>
<proteinExistence type="predicted"/>
<accession>A0A364KPJ1</accession>
<dbReference type="Proteomes" id="UP000249363">
    <property type="component" value="Unassembled WGS sequence"/>
</dbReference>
<dbReference type="GeneID" id="63790705"/>
<organism evidence="2 3">
    <name type="scientific">Talaromyces amestolkiae</name>
    <dbReference type="NCBI Taxonomy" id="1196081"/>
    <lineage>
        <taxon>Eukaryota</taxon>
        <taxon>Fungi</taxon>
        <taxon>Dikarya</taxon>
        <taxon>Ascomycota</taxon>
        <taxon>Pezizomycotina</taxon>
        <taxon>Eurotiomycetes</taxon>
        <taxon>Eurotiomycetidae</taxon>
        <taxon>Eurotiales</taxon>
        <taxon>Trichocomaceae</taxon>
        <taxon>Talaromyces</taxon>
        <taxon>Talaromyces sect. Talaromyces</taxon>
    </lineage>
</organism>
<gene>
    <name evidence="2" type="ORF">BHQ10_001488</name>
</gene>
<protein>
    <recommendedName>
        <fullName evidence="1">SRR1-like domain-containing protein</fullName>
    </recommendedName>
</protein>
<dbReference type="InterPro" id="IPR012942">
    <property type="entry name" value="SRR1-like"/>
</dbReference>
<evidence type="ECO:0000313" key="2">
    <source>
        <dbReference type="EMBL" id="RAO65476.1"/>
    </source>
</evidence>
<reference evidence="2 3" key="1">
    <citation type="journal article" date="2017" name="Biotechnol. Biofuels">
        <title>Differential beta-glucosidase expression as a function of carbon source availability in Talaromyces amestolkiae: a genomic and proteomic approach.</title>
        <authorList>
            <person name="de Eugenio L.I."/>
            <person name="Mendez-Liter J.A."/>
            <person name="Nieto-Dominguez M."/>
            <person name="Alonso L."/>
            <person name="Gil-Munoz J."/>
            <person name="Barriuso J."/>
            <person name="Prieto A."/>
            <person name="Martinez M.J."/>
        </authorList>
    </citation>
    <scope>NUCLEOTIDE SEQUENCE [LARGE SCALE GENOMIC DNA]</scope>
    <source>
        <strain evidence="2 3">CIB</strain>
    </source>
</reference>
<dbReference type="Pfam" id="PF07985">
    <property type="entry name" value="SRR1"/>
    <property type="match status" value="1"/>
</dbReference>
<sequence>MPDRSGKIRELYLQGKKLFPRRIMEDMWMILKDYKSGNCKNHVFEIPDYIDGNKYVKVSLDLGYHMHGQGAKLKVMGYIPIQILLLRSWQPITTFETEFDEAYARNLQAPTDDDIKELVDIRENAYRNWIESCARDSVRATFMRINIDKLKKVKKIIAFGNGSLWYGWKKEPKLISDFVAQHAVIQDIRNLIQQRAGDQGVACYAQEPKYTPADEKVLLEHFGIESLEEIEALLKVDESTLVFAMNQDIPLLQILADILTAEPFAMILCGEIDQTGKLEEYDRTQLSASPSSPRVQSLMQNYAVPLAISDTDSLFESENKTRLYVRK</sequence>
<dbReference type="RefSeq" id="XP_040729993.1">
    <property type="nucleotide sequence ID" value="XM_040873529.1"/>
</dbReference>
<name>A0A364KPJ1_TALAM</name>
<evidence type="ECO:0000259" key="1">
    <source>
        <dbReference type="Pfam" id="PF07985"/>
    </source>
</evidence>